<protein>
    <submittedName>
        <fullName evidence="1">Uncharacterized protein</fullName>
    </submittedName>
</protein>
<keyword evidence="2" id="KW-1185">Reference proteome</keyword>
<comment type="caution">
    <text evidence="1">The sequence shown here is derived from an EMBL/GenBank/DDBJ whole genome shotgun (WGS) entry which is preliminary data.</text>
</comment>
<dbReference type="EMBL" id="ASGP02000005">
    <property type="protein sequence ID" value="KAH9507078.1"/>
    <property type="molecule type" value="Genomic_DNA"/>
</dbReference>
<organism evidence="1 2">
    <name type="scientific">Dermatophagoides farinae</name>
    <name type="common">American house dust mite</name>
    <dbReference type="NCBI Taxonomy" id="6954"/>
    <lineage>
        <taxon>Eukaryota</taxon>
        <taxon>Metazoa</taxon>
        <taxon>Ecdysozoa</taxon>
        <taxon>Arthropoda</taxon>
        <taxon>Chelicerata</taxon>
        <taxon>Arachnida</taxon>
        <taxon>Acari</taxon>
        <taxon>Acariformes</taxon>
        <taxon>Sarcoptiformes</taxon>
        <taxon>Astigmata</taxon>
        <taxon>Psoroptidia</taxon>
        <taxon>Analgoidea</taxon>
        <taxon>Pyroglyphidae</taxon>
        <taxon>Dermatophagoidinae</taxon>
        <taxon>Dermatophagoides</taxon>
    </lineage>
</organism>
<name>A0A922HSU9_DERFA</name>
<reference evidence="1" key="1">
    <citation type="submission" date="2013-05" db="EMBL/GenBank/DDBJ databases">
        <authorList>
            <person name="Yim A.K.Y."/>
            <person name="Chan T.F."/>
            <person name="Ji K.M."/>
            <person name="Liu X.Y."/>
            <person name="Zhou J.W."/>
            <person name="Li R.Q."/>
            <person name="Yang K.Y."/>
            <person name="Li J."/>
            <person name="Li M."/>
            <person name="Law P.T.W."/>
            <person name="Wu Y.L."/>
            <person name="Cai Z.L."/>
            <person name="Qin H."/>
            <person name="Bao Y."/>
            <person name="Leung R.K.K."/>
            <person name="Ng P.K.S."/>
            <person name="Zou J."/>
            <person name="Zhong X.J."/>
            <person name="Ran P.X."/>
            <person name="Zhong N.S."/>
            <person name="Liu Z.G."/>
            <person name="Tsui S.K.W."/>
        </authorList>
    </citation>
    <scope>NUCLEOTIDE SEQUENCE</scope>
    <source>
        <strain evidence="1">Derf</strain>
        <tissue evidence="1">Whole organism</tissue>
    </source>
</reference>
<evidence type="ECO:0000313" key="1">
    <source>
        <dbReference type="EMBL" id="KAH9507078.1"/>
    </source>
</evidence>
<gene>
    <name evidence="1" type="ORF">DERF_011781</name>
</gene>
<evidence type="ECO:0000313" key="2">
    <source>
        <dbReference type="Proteomes" id="UP000790347"/>
    </source>
</evidence>
<sequence length="169" mass="20271">MCHINRRIVGCLLLYFIIDIDAFTGTWGKRILSDSTAIEDELNIAQTPPSSLILPTIYADWTRMFRKNHKYRTANSRRKSSERRLIENIGEYQRLMNREMLAIMQEMKFDRMAIIVDDERQFNIDSKRIEHGDRLTIEEYIRWLYELHRMAQNFKDQLIDEQKIEGRIG</sequence>
<proteinExistence type="predicted"/>
<reference evidence="1" key="2">
    <citation type="journal article" date="2022" name="Res Sq">
        <title>Comparative Genomics Reveals Insights into the Divergent Evolution of Astigmatic Mites and Household Pest Adaptations.</title>
        <authorList>
            <person name="Xiong Q."/>
            <person name="Wan A.T.-Y."/>
            <person name="Liu X.-Y."/>
            <person name="Fung C.S.-H."/>
            <person name="Xiao X."/>
            <person name="Malainual N."/>
            <person name="Hou J."/>
            <person name="Wang L."/>
            <person name="Wang M."/>
            <person name="Yang K."/>
            <person name="Cui Y."/>
            <person name="Leung E."/>
            <person name="Nong W."/>
            <person name="Shin S.-K."/>
            <person name="Au S."/>
            <person name="Jeong K.Y."/>
            <person name="Chew F.T."/>
            <person name="Hui J."/>
            <person name="Leung T.F."/>
            <person name="Tungtrongchitr A."/>
            <person name="Zhong N."/>
            <person name="Liu Z."/>
            <person name="Tsui S."/>
        </authorList>
    </citation>
    <scope>NUCLEOTIDE SEQUENCE</scope>
    <source>
        <strain evidence="1">Derf</strain>
        <tissue evidence="1">Whole organism</tissue>
    </source>
</reference>
<accession>A0A922HSU9</accession>
<dbReference type="Proteomes" id="UP000790347">
    <property type="component" value="Unassembled WGS sequence"/>
</dbReference>
<dbReference type="AlphaFoldDB" id="A0A922HSU9"/>